<keyword evidence="2" id="KW-1185">Reference proteome</keyword>
<name>A0ABV0MXA3_9TELE</name>
<sequence length="158" mass="17261">MPSFRRSVIKFIMSSFSTPSGTPYSLMLLQRSLFSMSSHLAVRIASLSNKYPSALSCRMLLSSVPLTLSSASVNLLFSPSIQFFTSSIDDSTRCKELFSSRNESVFSCRSFLSSISITVSPLASPVAFNGVALANVNCLEPVVTSTFLLAFMSFFLDF</sequence>
<dbReference type="Proteomes" id="UP001476798">
    <property type="component" value="Unassembled WGS sequence"/>
</dbReference>
<reference evidence="1 2" key="1">
    <citation type="submission" date="2021-06" db="EMBL/GenBank/DDBJ databases">
        <authorList>
            <person name="Palmer J.M."/>
        </authorList>
    </citation>
    <scope>NUCLEOTIDE SEQUENCE [LARGE SCALE GENOMIC DNA]</scope>
    <source>
        <strain evidence="1 2">GA_2019</strain>
        <tissue evidence="1">Muscle</tissue>
    </source>
</reference>
<proteinExistence type="predicted"/>
<evidence type="ECO:0000313" key="1">
    <source>
        <dbReference type="EMBL" id="MEQ2163756.1"/>
    </source>
</evidence>
<protein>
    <submittedName>
        <fullName evidence="1">Uncharacterized protein</fullName>
    </submittedName>
</protein>
<accession>A0ABV0MXA3</accession>
<organism evidence="1 2">
    <name type="scientific">Goodea atripinnis</name>
    <dbReference type="NCBI Taxonomy" id="208336"/>
    <lineage>
        <taxon>Eukaryota</taxon>
        <taxon>Metazoa</taxon>
        <taxon>Chordata</taxon>
        <taxon>Craniata</taxon>
        <taxon>Vertebrata</taxon>
        <taxon>Euteleostomi</taxon>
        <taxon>Actinopterygii</taxon>
        <taxon>Neopterygii</taxon>
        <taxon>Teleostei</taxon>
        <taxon>Neoteleostei</taxon>
        <taxon>Acanthomorphata</taxon>
        <taxon>Ovalentaria</taxon>
        <taxon>Atherinomorphae</taxon>
        <taxon>Cyprinodontiformes</taxon>
        <taxon>Goodeidae</taxon>
        <taxon>Goodea</taxon>
    </lineage>
</organism>
<comment type="caution">
    <text evidence="1">The sequence shown here is derived from an EMBL/GenBank/DDBJ whole genome shotgun (WGS) entry which is preliminary data.</text>
</comment>
<evidence type="ECO:0000313" key="2">
    <source>
        <dbReference type="Proteomes" id="UP001476798"/>
    </source>
</evidence>
<gene>
    <name evidence="1" type="ORF">GOODEAATRI_033707</name>
</gene>
<dbReference type="EMBL" id="JAHRIO010017308">
    <property type="protein sequence ID" value="MEQ2163756.1"/>
    <property type="molecule type" value="Genomic_DNA"/>
</dbReference>